<feature type="compositionally biased region" description="Basic and acidic residues" evidence="1">
    <location>
        <begin position="107"/>
        <end position="120"/>
    </location>
</feature>
<reference evidence="4 5" key="1">
    <citation type="submission" date="2024-08" db="EMBL/GenBank/DDBJ databases">
        <authorList>
            <person name="Cucini C."/>
            <person name="Frati F."/>
        </authorList>
    </citation>
    <scope>NUCLEOTIDE SEQUENCE [LARGE SCALE GENOMIC DNA]</scope>
</reference>
<organism evidence="4 5">
    <name type="scientific">Orchesella dallaii</name>
    <dbReference type="NCBI Taxonomy" id="48710"/>
    <lineage>
        <taxon>Eukaryota</taxon>
        <taxon>Metazoa</taxon>
        <taxon>Ecdysozoa</taxon>
        <taxon>Arthropoda</taxon>
        <taxon>Hexapoda</taxon>
        <taxon>Collembola</taxon>
        <taxon>Entomobryomorpha</taxon>
        <taxon>Entomobryoidea</taxon>
        <taxon>Orchesellidae</taxon>
        <taxon>Orchesellinae</taxon>
        <taxon>Orchesella</taxon>
    </lineage>
</organism>
<dbReference type="CDD" id="cd18186">
    <property type="entry name" value="BTB_POZ_ZBTB_KLHL-like"/>
    <property type="match status" value="1"/>
</dbReference>
<dbReference type="PROSITE" id="PS50097">
    <property type="entry name" value="BTB"/>
    <property type="match status" value="1"/>
</dbReference>
<dbReference type="SUPFAM" id="SSF54695">
    <property type="entry name" value="POZ domain"/>
    <property type="match status" value="1"/>
</dbReference>
<dbReference type="EMBL" id="CAXLJM020000007">
    <property type="protein sequence ID" value="CAL8072939.1"/>
    <property type="molecule type" value="Genomic_DNA"/>
</dbReference>
<evidence type="ECO:0000256" key="1">
    <source>
        <dbReference type="SAM" id="MobiDB-lite"/>
    </source>
</evidence>
<feature type="compositionally biased region" description="Low complexity" evidence="1">
    <location>
        <begin position="124"/>
        <end position="135"/>
    </location>
</feature>
<keyword evidence="2" id="KW-0472">Membrane</keyword>
<keyword evidence="2" id="KW-0812">Transmembrane</keyword>
<feature type="transmembrane region" description="Helical" evidence="2">
    <location>
        <begin position="77"/>
        <end position="96"/>
    </location>
</feature>
<name>A0ABP1PPV7_9HEXA</name>
<dbReference type="Pfam" id="PF00651">
    <property type="entry name" value="BTB"/>
    <property type="match status" value="1"/>
</dbReference>
<dbReference type="Proteomes" id="UP001642540">
    <property type="component" value="Unassembled WGS sequence"/>
</dbReference>
<evidence type="ECO:0000313" key="4">
    <source>
        <dbReference type="EMBL" id="CAL8072939.1"/>
    </source>
</evidence>
<dbReference type="Gene3D" id="3.30.710.10">
    <property type="entry name" value="Potassium Channel Kv1.1, Chain A"/>
    <property type="match status" value="1"/>
</dbReference>
<evidence type="ECO:0000259" key="3">
    <source>
        <dbReference type="PROSITE" id="PS50097"/>
    </source>
</evidence>
<comment type="caution">
    <text evidence="4">The sequence shown here is derived from an EMBL/GenBank/DDBJ whole genome shotgun (WGS) entry which is preliminary data.</text>
</comment>
<sequence>MRRYQRVRWTTPGASINKNRRQRGVNKFVTESEVQDFILYKRAVRAHPEKNLTFQGDDVDWHMEYFCDALMGCLNRIFGWFLAIFNFFSSFFIRIWNRVRMRRKSKEDYDGDDSHHDHKVFPASSSKSTQSMSSSKFRSNNKRVIWSYDNCIPYLHRRILKRRWFCKRETQEWAKRTEELFYQHVHRGFRSLCSRIGKDTQIWVGSTHIFPADSFVLKAQSELFRKWFLLSDNTMTIVINSVTPEEMQALLVYMYTLTWPSDMMCPLRRAVRLRFVEMVDFFGISLSLTKEQPFVDHEDDNQPVFEEASVQYEDILFDSLFHPNTRTLSHKSHSGIFDGGGDFCLYEDCDDFKYLPRPRPGFSNTMLKSLPYDEDTDVKSRVVQEALKTPVPSRPEPKFAIINEQRMVATSEWVVTSINASHEGHLTDVDV</sequence>
<feature type="region of interest" description="Disordered" evidence="1">
    <location>
        <begin position="107"/>
        <end position="135"/>
    </location>
</feature>
<proteinExistence type="predicted"/>
<keyword evidence="5" id="KW-1185">Reference proteome</keyword>
<protein>
    <recommendedName>
        <fullName evidence="3">BTB domain-containing protein</fullName>
    </recommendedName>
</protein>
<evidence type="ECO:0000256" key="2">
    <source>
        <dbReference type="SAM" id="Phobius"/>
    </source>
</evidence>
<gene>
    <name evidence="4" type="ORF">ODALV1_LOCUS2407</name>
</gene>
<accession>A0ABP1PPV7</accession>
<dbReference type="InterPro" id="IPR000210">
    <property type="entry name" value="BTB/POZ_dom"/>
</dbReference>
<feature type="domain" description="BTB" evidence="3">
    <location>
        <begin position="198"/>
        <end position="256"/>
    </location>
</feature>
<evidence type="ECO:0000313" key="5">
    <source>
        <dbReference type="Proteomes" id="UP001642540"/>
    </source>
</evidence>
<keyword evidence="2" id="KW-1133">Transmembrane helix</keyword>
<dbReference type="InterPro" id="IPR011333">
    <property type="entry name" value="SKP1/BTB/POZ_sf"/>
</dbReference>